<organism evidence="9 10">
    <name type="scientific">Hydrogenispora ethanolica</name>
    <dbReference type="NCBI Taxonomy" id="1082276"/>
    <lineage>
        <taxon>Bacteria</taxon>
        <taxon>Bacillati</taxon>
        <taxon>Bacillota</taxon>
        <taxon>Hydrogenispora</taxon>
    </lineage>
</organism>
<keyword evidence="3" id="KW-0813">Transport</keyword>
<feature type="transmembrane region" description="Helical" evidence="8">
    <location>
        <begin position="324"/>
        <end position="342"/>
    </location>
</feature>
<keyword evidence="10" id="KW-1185">Reference proteome</keyword>
<dbReference type="SUPFAM" id="SSF81345">
    <property type="entry name" value="ABC transporter involved in vitamin B12 uptake, BtuC"/>
    <property type="match status" value="1"/>
</dbReference>
<feature type="transmembrane region" description="Helical" evidence="8">
    <location>
        <begin position="294"/>
        <end position="312"/>
    </location>
</feature>
<proteinExistence type="inferred from homology"/>
<dbReference type="Pfam" id="PF01032">
    <property type="entry name" value="FecCD"/>
    <property type="match status" value="1"/>
</dbReference>
<feature type="transmembrane region" description="Helical" evidence="8">
    <location>
        <begin position="165"/>
        <end position="187"/>
    </location>
</feature>
<evidence type="ECO:0000256" key="5">
    <source>
        <dbReference type="ARBA" id="ARBA00022692"/>
    </source>
</evidence>
<feature type="transmembrane region" description="Helical" evidence="8">
    <location>
        <begin position="252"/>
        <end position="282"/>
    </location>
</feature>
<gene>
    <name evidence="9" type="ORF">EDC14_103538</name>
</gene>
<name>A0A4R1R5U3_HYDET</name>
<sequence length="350" mass="37657">MDKSTMDHNQVLKVLKRNRIRWLLLALLPVVCFLMSLAIGRYYVAPATVVRILGSHLLPLDITWREFDYSVVCQVRLPRVLLAMLVGAALSIAGASFQGIFGNPLASPDALGVSSGTGFGAALALLLFDRNMIAVQLWALFFGMVAIGLTFLISRLRKGQQVLMLILSGVVVSSFFQAMISLIKYIADPESKLPTITYWLMGSMATASYRDLAVVAGIIAVGAAILLLLRWRINLLSLSEEEAKSMGVNITLLRWTVIGAATLVTAATVSTCGFIGWVGLIIPHAARMLVGSDYRAILPASLLLGATYMLIIDLIARTATASEIPLSILTAVAGAPFFAYLLRKTGGGWG</sequence>
<accession>A0A4R1R5U3</accession>
<dbReference type="GO" id="GO:0022857">
    <property type="term" value="F:transmembrane transporter activity"/>
    <property type="evidence" value="ECO:0007669"/>
    <property type="project" value="InterPro"/>
</dbReference>
<dbReference type="PANTHER" id="PTHR30472:SF70">
    <property type="entry name" value="MOLYBDATE IMPORT SYSTEM PERMEASE PROTEIN MOLB"/>
    <property type="match status" value="1"/>
</dbReference>
<evidence type="ECO:0000256" key="7">
    <source>
        <dbReference type="ARBA" id="ARBA00023136"/>
    </source>
</evidence>
<feature type="transmembrane region" description="Helical" evidence="8">
    <location>
        <begin position="80"/>
        <end position="101"/>
    </location>
</feature>
<feature type="transmembrane region" description="Helical" evidence="8">
    <location>
        <begin position="134"/>
        <end position="153"/>
    </location>
</feature>
<dbReference type="FunFam" id="1.10.3470.10:FF:000001">
    <property type="entry name" value="Vitamin B12 ABC transporter permease BtuC"/>
    <property type="match status" value="1"/>
</dbReference>
<dbReference type="Gene3D" id="1.10.3470.10">
    <property type="entry name" value="ABC transporter involved in vitamin B12 uptake, BtuC"/>
    <property type="match status" value="1"/>
</dbReference>
<reference evidence="9 10" key="1">
    <citation type="submission" date="2019-03" db="EMBL/GenBank/DDBJ databases">
        <title>Genomic Encyclopedia of Type Strains, Phase IV (KMG-IV): sequencing the most valuable type-strain genomes for metagenomic binning, comparative biology and taxonomic classification.</title>
        <authorList>
            <person name="Goeker M."/>
        </authorList>
    </citation>
    <scope>NUCLEOTIDE SEQUENCE [LARGE SCALE GENOMIC DNA]</scope>
    <source>
        <strain evidence="9 10">LX-B</strain>
    </source>
</reference>
<dbReference type="GO" id="GO:0033214">
    <property type="term" value="P:siderophore-iron import into cell"/>
    <property type="evidence" value="ECO:0007669"/>
    <property type="project" value="TreeGrafter"/>
</dbReference>
<evidence type="ECO:0000256" key="8">
    <source>
        <dbReference type="SAM" id="Phobius"/>
    </source>
</evidence>
<dbReference type="InterPro" id="IPR000522">
    <property type="entry name" value="ABC_transptr_permease_BtuC"/>
</dbReference>
<protein>
    <submittedName>
        <fullName evidence="9">Iron complex transport system permease protein</fullName>
    </submittedName>
</protein>
<dbReference type="GO" id="GO:0005886">
    <property type="term" value="C:plasma membrane"/>
    <property type="evidence" value="ECO:0007669"/>
    <property type="project" value="UniProtKB-SubCell"/>
</dbReference>
<dbReference type="InterPro" id="IPR037294">
    <property type="entry name" value="ABC_BtuC-like"/>
</dbReference>
<keyword evidence="5 8" id="KW-0812">Transmembrane</keyword>
<comment type="caution">
    <text evidence="9">The sequence shown here is derived from an EMBL/GenBank/DDBJ whole genome shotgun (WGS) entry which is preliminary data.</text>
</comment>
<dbReference type="AlphaFoldDB" id="A0A4R1R5U3"/>
<dbReference type="CDD" id="cd06550">
    <property type="entry name" value="TM_ABC_iron-siderophores_like"/>
    <property type="match status" value="1"/>
</dbReference>
<feature type="transmembrane region" description="Helical" evidence="8">
    <location>
        <begin position="20"/>
        <end position="44"/>
    </location>
</feature>
<evidence type="ECO:0000313" key="9">
    <source>
        <dbReference type="EMBL" id="TCL60879.1"/>
    </source>
</evidence>
<keyword evidence="6 8" id="KW-1133">Transmembrane helix</keyword>
<evidence type="ECO:0000256" key="2">
    <source>
        <dbReference type="ARBA" id="ARBA00007935"/>
    </source>
</evidence>
<dbReference type="Proteomes" id="UP000295008">
    <property type="component" value="Unassembled WGS sequence"/>
</dbReference>
<dbReference type="PANTHER" id="PTHR30472">
    <property type="entry name" value="FERRIC ENTEROBACTIN TRANSPORT SYSTEM PERMEASE PROTEIN"/>
    <property type="match status" value="1"/>
</dbReference>
<keyword evidence="4" id="KW-1003">Cell membrane</keyword>
<feature type="transmembrane region" description="Helical" evidence="8">
    <location>
        <begin position="207"/>
        <end position="231"/>
    </location>
</feature>
<comment type="subcellular location">
    <subcellularLocation>
        <location evidence="1">Cell membrane</location>
        <topology evidence="1">Multi-pass membrane protein</topology>
    </subcellularLocation>
</comment>
<evidence type="ECO:0000256" key="6">
    <source>
        <dbReference type="ARBA" id="ARBA00022989"/>
    </source>
</evidence>
<keyword evidence="7 8" id="KW-0472">Membrane</keyword>
<evidence type="ECO:0000256" key="1">
    <source>
        <dbReference type="ARBA" id="ARBA00004651"/>
    </source>
</evidence>
<dbReference type="EMBL" id="SLUN01000035">
    <property type="protein sequence ID" value="TCL60879.1"/>
    <property type="molecule type" value="Genomic_DNA"/>
</dbReference>
<evidence type="ECO:0000313" key="10">
    <source>
        <dbReference type="Proteomes" id="UP000295008"/>
    </source>
</evidence>
<evidence type="ECO:0000256" key="3">
    <source>
        <dbReference type="ARBA" id="ARBA00022448"/>
    </source>
</evidence>
<comment type="similarity">
    <text evidence="2">Belongs to the binding-protein-dependent transport system permease family. FecCD subfamily.</text>
</comment>
<evidence type="ECO:0000256" key="4">
    <source>
        <dbReference type="ARBA" id="ARBA00022475"/>
    </source>
</evidence>